<dbReference type="Gene3D" id="1.10.8.80">
    <property type="entry name" value="Magnesium chelatase subunit I, C-Terminal domain"/>
    <property type="match status" value="1"/>
</dbReference>
<dbReference type="Pfam" id="PF17863">
    <property type="entry name" value="AAA_lid_2"/>
    <property type="match status" value="1"/>
</dbReference>
<dbReference type="PIRSF" id="PIRSF002849">
    <property type="entry name" value="AAA_ATPase_chaperone_MoxR_prd"/>
    <property type="match status" value="1"/>
</dbReference>
<dbReference type="InterPro" id="IPR011703">
    <property type="entry name" value="ATPase_AAA-3"/>
</dbReference>
<dbReference type="Pfam" id="PF07726">
    <property type="entry name" value="AAA_3"/>
    <property type="match status" value="1"/>
</dbReference>
<dbReference type="OrthoDB" id="9808397at2"/>
<evidence type="ECO:0000313" key="2">
    <source>
        <dbReference type="EMBL" id="AKG72944.1"/>
    </source>
</evidence>
<proteinExistence type="predicted"/>
<dbReference type="SMART" id="SM00382">
    <property type="entry name" value="AAA"/>
    <property type="match status" value="1"/>
</dbReference>
<dbReference type="GO" id="GO:0016887">
    <property type="term" value="F:ATP hydrolysis activity"/>
    <property type="evidence" value="ECO:0007669"/>
    <property type="project" value="InterPro"/>
</dbReference>
<evidence type="ECO:0000313" key="4">
    <source>
        <dbReference type="Proteomes" id="UP000034029"/>
    </source>
</evidence>
<keyword evidence="4" id="KW-1185">Reference proteome</keyword>
<dbReference type="Proteomes" id="UP000183090">
    <property type="component" value="Unassembled WGS sequence"/>
</dbReference>
<reference evidence="2 4" key="1">
    <citation type="journal article" date="2015" name="Int. J. Syst. Evol. Microbiol.">
        <title>Complete genome sequence of Salinicoccus halodurans H3B36, isolated from the Qaidam Basin in China.</title>
        <authorList>
            <person name="Jiang K."/>
            <person name="Xue Y."/>
            <person name="Ma Y."/>
        </authorList>
    </citation>
    <scope>NUCLEOTIDE SEQUENCE [LARGE SCALE GENOMIC DNA]</scope>
    <source>
        <strain evidence="2 4">H3B36</strain>
    </source>
</reference>
<dbReference type="KEGG" id="shv:AAT16_01125"/>
<evidence type="ECO:0000313" key="5">
    <source>
        <dbReference type="Proteomes" id="UP000183090"/>
    </source>
</evidence>
<organism evidence="3 5">
    <name type="scientific">Salinicoccus halodurans</name>
    <dbReference type="NCBI Taxonomy" id="407035"/>
    <lineage>
        <taxon>Bacteria</taxon>
        <taxon>Bacillati</taxon>
        <taxon>Bacillota</taxon>
        <taxon>Bacilli</taxon>
        <taxon>Bacillales</taxon>
        <taxon>Staphylococcaceae</taxon>
        <taxon>Salinicoccus</taxon>
    </lineage>
</organism>
<dbReference type="InterPro" id="IPR003593">
    <property type="entry name" value="AAA+_ATPase"/>
</dbReference>
<dbReference type="InterPro" id="IPR041628">
    <property type="entry name" value="ChlI/MoxR_AAA_lid"/>
</dbReference>
<dbReference type="InterPro" id="IPR050764">
    <property type="entry name" value="CbbQ/NirQ/NorQ/GpvN"/>
</dbReference>
<dbReference type="Proteomes" id="UP000034029">
    <property type="component" value="Chromosome"/>
</dbReference>
<dbReference type="RefSeq" id="WP_046789140.1">
    <property type="nucleotide sequence ID" value="NZ_CP011366.1"/>
</dbReference>
<dbReference type="PANTHER" id="PTHR42759:SF5">
    <property type="entry name" value="METHANOL DEHYDROGENASE REGULATOR"/>
    <property type="match status" value="1"/>
</dbReference>
<name>A0A0F7HJN2_9STAP</name>
<dbReference type="AlphaFoldDB" id="A0A0F7HJN2"/>
<dbReference type="CDD" id="cd00009">
    <property type="entry name" value="AAA"/>
    <property type="match status" value="1"/>
</dbReference>
<dbReference type="InterPro" id="IPR027417">
    <property type="entry name" value="P-loop_NTPase"/>
</dbReference>
<dbReference type="EMBL" id="CP011366">
    <property type="protein sequence ID" value="AKG72944.1"/>
    <property type="molecule type" value="Genomic_DNA"/>
</dbReference>
<dbReference type="Gene3D" id="3.40.50.300">
    <property type="entry name" value="P-loop containing nucleotide triphosphate hydrolases"/>
    <property type="match status" value="1"/>
</dbReference>
<evidence type="ECO:0000313" key="3">
    <source>
        <dbReference type="EMBL" id="SFK76505.1"/>
    </source>
</evidence>
<gene>
    <name evidence="2" type="ORF">AAT16_01125</name>
    <name evidence="3" type="ORF">SAMN05216235_1597</name>
</gene>
<evidence type="ECO:0000259" key="1">
    <source>
        <dbReference type="SMART" id="SM00382"/>
    </source>
</evidence>
<dbReference type="EMBL" id="FOTB01000003">
    <property type="protein sequence ID" value="SFK76505.1"/>
    <property type="molecule type" value="Genomic_DNA"/>
</dbReference>
<dbReference type="SUPFAM" id="SSF52540">
    <property type="entry name" value="P-loop containing nucleoside triphosphate hydrolases"/>
    <property type="match status" value="1"/>
</dbReference>
<dbReference type="GO" id="GO:0005524">
    <property type="term" value="F:ATP binding"/>
    <property type="evidence" value="ECO:0007669"/>
    <property type="project" value="InterPro"/>
</dbReference>
<feature type="domain" description="AAA+ ATPase" evidence="1">
    <location>
        <begin position="34"/>
        <end position="176"/>
    </location>
</feature>
<accession>A0A0F7HJN2</accession>
<reference evidence="3 5" key="3">
    <citation type="submission" date="2016-10" db="EMBL/GenBank/DDBJ databases">
        <authorList>
            <person name="Varghese N."/>
            <person name="Submissions S."/>
        </authorList>
    </citation>
    <scope>NUCLEOTIDE SEQUENCE [LARGE SCALE GENOMIC DNA]</scope>
    <source>
        <strain evidence="3 5">CGMCC 1.6501</strain>
    </source>
</reference>
<protein>
    <submittedName>
        <fullName evidence="2">Magnesium chelatase</fullName>
    </submittedName>
    <submittedName>
        <fullName evidence="3">MoxR-like ATPase</fullName>
    </submittedName>
</protein>
<reference evidence="4" key="2">
    <citation type="submission" date="2015-04" db="EMBL/GenBank/DDBJ databases">
        <title>Complete genome sequence of Salinicoccus halodurans strain H3B36, isolated from the Qaidam basin of China.</title>
        <authorList>
            <person name="Ma Y."/>
            <person name="Jiang K."/>
            <person name="Xue Y."/>
        </authorList>
    </citation>
    <scope>NUCLEOTIDE SEQUENCE [LARGE SCALE GENOMIC DNA]</scope>
    <source>
        <strain evidence="4">H3B36</strain>
    </source>
</reference>
<dbReference type="PANTHER" id="PTHR42759">
    <property type="entry name" value="MOXR FAMILY PROTEIN"/>
    <property type="match status" value="1"/>
</dbReference>
<sequence>MNIEEKLTLFKNEVGKVIIGHEKVIELVFVSMLQKGHILFESVPGTGKTMLSKAVAKAIGGSFKRIQFTPDVLPSDITGLNIYNPKTQEFELRRGPVDTDILLADEINRATPRTQSALLEVMEEKQVTIDGERIPVSEPFIVLATQNPIESKQGTFDLPEAQMDRFLMKIDLGYPSREEEKLMLDTHGVKNALDGINPVFQKDEIIELQHRLSEVEVNETVQDYILDLIYNSRNHEHIELGVSPRGTIALMQAAKGIALLRNRYYLTPEDVKYIAPFVLGHRLVLNIEGMTITDSTAIIEDIINSSEVPVEYGVARDEI</sequence>